<evidence type="ECO:0000256" key="3">
    <source>
        <dbReference type="ARBA" id="ARBA00022989"/>
    </source>
</evidence>
<evidence type="ECO:0000256" key="1">
    <source>
        <dbReference type="ARBA" id="ARBA00004141"/>
    </source>
</evidence>
<feature type="transmembrane region" description="Helical" evidence="5">
    <location>
        <begin position="112"/>
        <end position="130"/>
    </location>
</feature>
<feature type="transmembrane region" description="Helical" evidence="5">
    <location>
        <begin position="12"/>
        <end position="32"/>
    </location>
</feature>
<keyword evidence="3 5" id="KW-1133">Transmembrane helix</keyword>
<accession>A0A916RS08</accession>
<dbReference type="GO" id="GO:0016020">
    <property type="term" value="C:membrane"/>
    <property type="evidence" value="ECO:0007669"/>
    <property type="project" value="UniProtKB-SubCell"/>
</dbReference>
<sequence length="140" mass="15490">MSASGKASKGLVITFWIFTALFCVEMLFTAYFELMMLPQAAQAFTRLGFSANAFRIELSWAKVAGVAALLWPMARGQRGLISTLKEWAYAGFAINLISALIAHLSISDRPLALVPSATTSVLWAFSYFSWRRLQTQPMAD</sequence>
<evidence type="ECO:0008006" key="8">
    <source>
        <dbReference type="Google" id="ProtNLM"/>
    </source>
</evidence>
<reference evidence="6" key="1">
    <citation type="journal article" date="2014" name="Int. J. Syst. Evol. Microbiol.">
        <title>Complete genome sequence of Corynebacterium casei LMG S-19264T (=DSM 44701T), isolated from a smear-ripened cheese.</title>
        <authorList>
            <consortium name="US DOE Joint Genome Institute (JGI-PGF)"/>
            <person name="Walter F."/>
            <person name="Albersmeier A."/>
            <person name="Kalinowski J."/>
            <person name="Ruckert C."/>
        </authorList>
    </citation>
    <scope>NUCLEOTIDE SEQUENCE</scope>
    <source>
        <strain evidence="6">CGMCC 1.15447</strain>
    </source>
</reference>
<comment type="caution">
    <text evidence="6">The sequence shown here is derived from an EMBL/GenBank/DDBJ whole genome shotgun (WGS) entry which is preliminary data.</text>
</comment>
<dbReference type="AlphaFoldDB" id="A0A916RS08"/>
<feature type="transmembrane region" description="Helical" evidence="5">
    <location>
        <begin position="86"/>
        <end position="106"/>
    </location>
</feature>
<keyword evidence="7" id="KW-1185">Reference proteome</keyword>
<evidence type="ECO:0000313" key="7">
    <source>
        <dbReference type="Proteomes" id="UP000648801"/>
    </source>
</evidence>
<keyword evidence="4 5" id="KW-0472">Membrane</keyword>
<reference evidence="6" key="2">
    <citation type="submission" date="2020-09" db="EMBL/GenBank/DDBJ databases">
        <authorList>
            <person name="Sun Q."/>
            <person name="Zhou Y."/>
        </authorList>
    </citation>
    <scope>NUCLEOTIDE SEQUENCE</scope>
    <source>
        <strain evidence="6">CGMCC 1.15447</strain>
    </source>
</reference>
<evidence type="ECO:0000256" key="2">
    <source>
        <dbReference type="ARBA" id="ARBA00022692"/>
    </source>
</evidence>
<evidence type="ECO:0000313" key="6">
    <source>
        <dbReference type="EMBL" id="GGA67497.1"/>
    </source>
</evidence>
<keyword evidence="2 5" id="KW-0812">Transmembrane</keyword>
<name>A0A916RS08_9BACT</name>
<dbReference type="RefSeq" id="WP_188759052.1">
    <property type="nucleotide sequence ID" value="NZ_BMJB01000001.1"/>
</dbReference>
<gene>
    <name evidence="6" type="ORF">GCM10011507_18800</name>
</gene>
<organism evidence="6 7">
    <name type="scientific">Edaphobacter acidisoli</name>
    <dbReference type="NCBI Taxonomy" id="2040573"/>
    <lineage>
        <taxon>Bacteria</taxon>
        <taxon>Pseudomonadati</taxon>
        <taxon>Acidobacteriota</taxon>
        <taxon>Terriglobia</taxon>
        <taxon>Terriglobales</taxon>
        <taxon>Acidobacteriaceae</taxon>
        <taxon>Edaphobacter</taxon>
    </lineage>
</organism>
<evidence type="ECO:0000256" key="5">
    <source>
        <dbReference type="SAM" id="Phobius"/>
    </source>
</evidence>
<dbReference type="InterPro" id="IPR032808">
    <property type="entry name" value="DoxX"/>
</dbReference>
<dbReference type="Pfam" id="PF13564">
    <property type="entry name" value="DoxX_2"/>
    <property type="match status" value="1"/>
</dbReference>
<evidence type="ECO:0000256" key="4">
    <source>
        <dbReference type="ARBA" id="ARBA00023136"/>
    </source>
</evidence>
<dbReference type="EMBL" id="BMJB01000001">
    <property type="protein sequence ID" value="GGA67497.1"/>
    <property type="molecule type" value="Genomic_DNA"/>
</dbReference>
<comment type="subcellular location">
    <subcellularLocation>
        <location evidence="1">Membrane</location>
        <topology evidence="1">Multi-pass membrane protein</topology>
    </subcellularLocation>
</comment>
<dbReference type="Proteomes" id="UP000648801">
    <property type="component" value="Unassembled WGS sequence"/>
</dbReference>
<proteinExistence type="predicted"/>
<protein>
    <recommendedName>
        <fullName evidence="8">DoxX family protein</fullName>
    </recommendedName>
</protein>